<reference evidence="1 2" key="1">
    <citation type="journal article" date="2018" name="Mol. Biol. Evol.">
        <title>Broad Genomic Sampling Reveals a Smut Pathogenic Ancestry of the Fungal Clade Ustilaginomycotina.</title>
        <authorList>
            <person name="Kijpornyongpan T."/>
            <person name="Mondo S.J."/>
            <person name="Barry K."/>
            <person name="Sandor L."/>
            <person name="Lee J."/>
            <person name="Lipzen A."/>
            <person name="Pangilinan J."/>
            <person name="LaButti K."/>
            <person name="Hainaut M."/>
            <person name="Henrissat B."/>
            <person name="Grigoriev I.V."/>
            <person name="Spatafora J.W."/>
            <person name="Aime M.C."/>
        </authorList>
    </citation>
    <scope>NUCLEOTIDE SEQUENCE [LARGE SCALE GENOMIC DNA]</scope>
    <source>
        <strain evidence="1 2">SA 807</strain>
    </source>
</reference>
<keyword evidence="2" id="KW-1185">Reference proteome</keyword>
<sequence>MDRIVRSLPVAAALCGLVTLSHVGVLGLGVIPASLSGLLKAKLASMLAASGSLAATMILIWRGNNFNFDLVRERPT</sequence>
<evidence type="ECO:0000313" key="1">
    <source>
        <dbReference type="EMBL" id="PWN46887.1"/>
    </source>
</evidence>
<protein>
    <submittedName>
        <fullName evidence="1">Uncharacterized protein</fullName>
    </submittedName>
</protein>
<gene>
    <name evidence="1" type="ORF">IE53DRAFT_285708</name>
</gene>
<dbReference type="Proteomes" id="UP000245626">
    <property type="component" value="Unassembled WGS sequence"/>
</dbReference>
<organism evidence="1 2">
    <name type="scientific">Violaceomyces palustris</name>
    <dbReference type="NCBI Taxonomy" id="1673888"/>
    <lineage>
        <taxon>Eukaryota</taxon>
        <taxon>Fungi</taxon>
        <taxon>Dikarya</taxon>
        <taxon>Basidiomycota</taxon>
        <taxon>Ustilaginomycotina</taxon>
        <taxon>Ustilaginomycetes</taxon>
        <taxon>Violaceomycetales</taxon>
        <taxon>Violaceomycetaceae</taxon>
        <taxon>Violaceomyces</taxon>
    </lineage>
</organism>
<accession>A0ACD0NM85</accession>
<evidence type="ECO:0000313" key="2">
    <source>
        <dbReference type="Proteomes" id="UP000245626"/>
    </source>
</evidence>
<proteinExistence type="predicted"/>
<dbReference type="EMBL" id="KZ820650">
    <property type="protein sequence ID" value="PWN46887.1"/>
    <property type="molecule type" value="Genomic_DNA"/>
</dbReference>
<name>A0ACD0NM85_9BASI</name>